<dbReference type="RefSeq" id="WP_187431995.1">
    <property type="nucleotide sequence ID" value="NZ_CP143423.1"/>
</dbReference>
<name>A0ABZ2BYY6_9RHOB</name>
<dbReference type="EMBL" id="CP143423">
    <property type="protein sequence ID" value="WVX49929.1"/>
    <property type="molecule type" value="Genomic_DNA"/>
</dbReference>
<keyword evidence="2" id="KW-1185">Reference proteome</keyword>
<accession>A0ABZ2BYY6</accession>
<sequence length="66" mass="7873">MNRMQFCFSFDSLKRLGINYDYDVLITLEKQGEFPKQVESKIWDAKQVLEWHLANIDKLPTKHSID</sequence>
<evidence type="ECO:0000313" key="1">
    <source>
        <dbReference type="EMBL" id="WVX49929.1"/>
    </source>
</evidence>
<proteinExistence type="predicted"/>
<gene>
    <name evidence="1" type="ORF">ROLI_030240</name>
</gene>
<protein>
    <submittedName>
        <fullName evidence="1">Uncharacterized protein</fullName>
    </submittedName>
</protein>
<organism evidence="1 2">
    <name type="scientific">Roseobacter fucihabitans</name>
    <dbReference type="NCBI Taxonomy" id="1537242"/>
    <lineage>
        <taxon>Bacteria</taxon>
        <taxon>Pseudomonadati</taxon>
        <taxon>Pseudomonadota</taxon>
        <taxon>Alphaproteobacteria</taxon>
        <taxon>Rhodobacterales</taxon>
        <taxon>Roseobacteraceae</taxon>
        <taxon>Roseobacter</taxon>
    </lineage>
</organism>
<dbReference type="Proteomes" id="UP001318682">
    <property type="component" value="Chromosome"/>
</dbReference>
<evidence type="ECO:0000313" key="2">
    <source>
        <dbReference type="Proteomes" id="UP001318682"/>
    </source>
</evidence>
<reference evidence="2" key="1">
    <citation type="submission" date="2024-01" db="EMBL/GenBank/DDBJ databases">
        <title>Roseobacter fucihabitans sp. nov., isolated from the brown alga Fucus spiralis.</title>
        <authorList>
            <person name="Hahnke S."/>
            <person name="Berger M."/>
            <person name="Schlingloff A."/>
            <person name="Athale I."/>
            <person name="Neumann-Schaal M."/>
            <person name="Adenaya A."/>
            <person name="Poehlein A."/>
            <person name="Daniel R."/>
            <person name="Pertersen J."/>
            <person name="Brinkhoff T."/>
        </authorList>
    </citation>
    <scope>NUCLEOTIDE SEQUENCE [LARGE SCALE GENOMIC DNA]</scope>
    <source>
        <strain evidence="2">B14</strain>
    </source>
</reference>